<dbReference type="EMBL" id="CP116942">
    <property type="protein sequence ID" value="WCO67431.1"/>
    <property type="molecule type" value="Genomic_DNA"/>
</dbReference>
<feature type="binding site" evidence="2">
    <location>
        <position position="83"/>
    </location>
    <ligand>
        <name>Cu cation</name>
        <dbReference type="ChEBI" id="CHEBI:23378"/>
    </ligand>
</feature>
<evidence type="ECO:0000256" key="5">
    <source>
        <dbReference type="SAM" id="SignalP"/>
    </source>
</evidence>
<keyword evidence="2" id="KW-0186">Copper</keyword>
<dbReference type="KEGG" id="ima:PO878_01695"/>
<evidence type="ECO:0000256" key="1">
    <source>
        <dbReference type="ARBA" id="ARBA00010996"/>
    </source>
</evidence>
<keyword evidence="3" id="KW-1015">Disulfide bond</keyword>
<evidence type="ECO:0000256" key="3">
    <source>
        <dbReference type="PIRSR" id="PIRSR603782-2"/>
    </source>
</evidence>
<dbReference type="InterPro" id="IPR003782">
    <property type="entry name" value="SCO1/SenC"/>
</dbReference>
<dbReference type="SUPFAM" id="SSF52833">
    <property type="entry name" value="Thioredoxin-like"/>
    <property type="match status" value="1"/>
</dbReference>
<keyword evidence="5" id="KW-0732">Signal</keyword>
<dbReference type="Gene3D" id="3.40.30.10">
    <property type="entry name" value="Glutaredoxin"/>
    <property type="match status" value="1"/>
</dbReference>
<accession>A0AAF0BRY6</accession>
<evidence type="ECO:0000313" key="7">
    <source>
        <dbReference type="Proteomes" id="UP001216390"/>
    </source>
</evidence>
<dbReference type="Proteomes" id="UP001216390">
    <property type="component" value="Chromosome"/>
</dbReference>
<dbReference type="PANTHER" id="PTHR12151:SF25">
    <property type="entry name" value="LINALOOL DEHYDRATASE_ISOMERASE DOMAIN-CONTAINING PROTEIN"/>
    <property type="match status" value="1"/>
</dbReference>
<dbReference type="CDD" id="cd02968">
    <property type="entry name" value="SCO"/>
    <property type="match status" value="1"/>
</dbReference>
<dbReference type="PANTHER" id="PTHR12151">
    <property type="entry name" value="ELECTRON TRANSPORT PROTIN SCO1/SENC FAMILY MEMBER"/>
    <property type="match status" value="1"/>
</dbReference>
<sequence>MTPPSPPARRPARLLLVLAVALGLVAAACGGDDGDDQLRGIQRTPAPEVGETSLPDVSEGGEEMPFRADEGEVLLAYFGYTHCPDVCPTTLADVRTALEDLGDDADRVELAMATIDPERDTGEVLTPYVRSFVPDAHALRTTDDAQLQQAADLFGVTYDVATDDAGEVQVTHSGFLYAVDDQGRLLVSWAFGTPAEDIAHDLELLLDQQAGPE</sequence>
<reference evidence="6" key="1">
    <citation type="submission" date="2023-01" db="EMBL/GenBank/DDBJ databases">
        <title>The diversity of Class Acidimicrobiia in South China Sea sediment environments and the proposal of Iamia marina sp. nov., a novel species of the genus Iamia.</title>
        <authorList>
            <person name="He Y."/>
            <person name="Tian X."/>
        </authorList>
    </citation>
    <scope>NUCLEOTIDE SEQUENCE</scope>
    <source>
        <strain evidence="6">DSM 19957</strain>
    </source>
</reference>
<feature type="chain" id="PRO_5042273273" evidence="5">
    <location>
        <begin position="31"/>
        <end position="213"/>
    </location>
</feature>
<evidence type="ECO:0000256" key="4">
    <source>
        <dbReference type="SAM" id="MobiDB-lite"/>
    </source>
</evidence>
<feature type="binding site" evidence="2">
    <location>
        <position position="172"/>
    </location>
    <ligand>
        <name>Cu cation</name>
        <dbReference type="ChEBI" id="CHEBI:23378"/>
    </ligand>
</feature>
<dbReference type="AlphaFoldDB" id="A0AAF0BRY6"/>
<protein>
    <submittedName>
        <fullName evidence="6">SCO family protein</fullName>
    </submittedName>
</protein>
<keyword evidence="2" id="KW-0479">Metal-binding</keyword>
<keyword evidence="7" id="KW-1185">Reference proteome</keyword>
<dbReference type="RefSeq" id="WP_272736952.1">
    <property type="nucleotide sequence ID" value="NZ_CP116942.1"/>
</dbReference>
<evidence type="ECO:0000313" key="6">
    <source>
        <dbReference type="EMBL" id="WCO67431.1"/>
    </source>
</evidence>
<feature type="region of interest" description="Disordered" evidence="4">
    <location>
        <begin position="33"/>
        <end position="62"/>
    </location>
</feature>
<feature type="binding site" evidence="2">
    <location>
        <position position="87"/>
    </location>
    <ligand>
        <name>Cu cation</name>
        <dbReference type="ChEBI" id="CHEBI:23378"/>
    </ligand>
</feature>
<organism evidence="6 7">
    <name type="scientific">Iamia majanohamensis</name>
    <dbReference type="NCBI Taxonomy" id="467976"/>
    <lineage>
        <taxon>Bacteria</taxon>
        <taxon>Bacillati</taxon>
        <taxon>Actinomycetota</taxon>
        <taxon>Acidimicrobiia</taxon>
        <taxon>Acidimicrobiales</taxon>
        <taxon>Iamiaceae</taxon>
        <taxon>Iamia</taxon>
    </lineage>
</organism>
<proteinExistence type="inferred from homology"/>
<feature type="disulfide bond" description="Redox-active" evidence="3">
    <location>
        <begin position="83"/>
        <end position="87"/>
    </location>
</feature>
<name>A0AAF0BRY6_9ACTN</name>
<dbReference type="Pfam" id="PF02630">
    <property type="entry name" value="SCO1-SenC"/>
    <property type="match status" value="1"/>
</dbReference>
<gene>
    <name evidence="6" type="ORF">PO878_01695</name>
</gene>
<dbReference type="InterPro" id="IPR036249">
    <property type="entry name" value="Thioredoxin-like_sf"/>
</dbReference>
<comment type="similarity">
    <text evidence="1">Belongs to the SCO1/2 family.</text>
</comment>
<dbReference type="GO" id="GO:0046872">
    <property type="term" value="F:metal ion binding"/>
    <property type="evidence" value="ECO:0007669"/>
    <property type="project" value="UniProtKB-KW"/>
</dbReference>
<evidence type="ECO:0000256" key="2">
    <source>
        <dbReference type="PIRSR" id="PIRSR603782-1"/>
    </source>
</evidence>
<feature type="signal peptide" evidence="5">
    <location>
        <begin position="1"/>
        <end position="30"/>
    </location>
</feature>